<dbReference type="PRINTS" id="PR01438">
    <property type="entry name" value="UNVRSLSTRESS"/>
</dbReference>
<keyword evidence="4" id="KW-1185">Reference proteome</keyword>
<dbReference type="PANTHER" id="PTHR46268">
    <property type="entry name" value="STRESS RESPONSE PROTEIN NHAX"/>
    <property type="match status" value="1"/>
</dbReference>
<accession>A0A4Y6Q0L0</accession>
<protein>
    <submittedName>
        <fullName evidence="3">Universal stress protein</fullName>
    </submittedName>
</protein>
<reference evidence="3 4" key="1">
    <citation type="submission" date="2019-06" db="EMBL/GenBank/DDBJ databases">
        <title>Persicimonas caeni gen. nov., sp. nov., a predatory bacterium isolated from solar saltern.</title>
        <authorList>
            <person name="Wang S."/>
        </authorList>
    </citation>
    <scope>NUCLEOTIDE SEQUENCE [LARGE SCALE GENOMIC DNA]</scope>
    <source>
        <strain evidence="3 4">YN101</strain>
    </source>
</reference>
<evidence type="ECO:0000256" key="1">
    <source>
        <dbReference type="ARBA" id="ARBA00008791"/>
    </source>
</evidence>
<gene>
    <name evidence="3" type="ORF">FIV42_23165</name>
</gene>
<feature type="domain" description="UspA" evidence="2">
    <location>
        <begin position="214"/>
        <end position="276"/>
    </location>
</feature>
<sequence>METQASKKSFTIAHATDLDPNGGVAFRHSVALARDTDSVLYSLHANPVSREDGRKMPDANEMLRQWHWNGGNGSDAPTVEFHKMLHECCDDAVDTLLDAMRRIEPDLLVVGKHQSGGFFEIMHDSVSEALALNTNIPTLFLPLESPGFVDEESGAMKLERILVPVQDEATFLQSFEKVGELLERMGNPACEVVLLHVGDDDVLDSMVVPETDDKTTWKMVEGEGDLAEAIFDCVENCTVDLIVMGTRGHDSIGDVFRGSRTQRVVRRSPCPVLSVPLVD</sequence>
<dbReference type="InterPro" id="IPR006016">
    <property type="entry name" value="UspA"/>
</dbReference>
<dbReference type="Pfam" id="PF00582">
    <property type="entry name" value="Usp"/>
    <property type="match status" value="2"/>
</dbReference>
<comment type="similarity">
    <text evidence="1">Belongs to the universal stress protein A family.</text>
</comment>
<dbReference type="OrthoDB" id="3217301at2"/>
<evidence type="ECO:0000259" key="2">
    <source>
        <dbReference type="Pfam" id="PF00582"/>
    </source>
</evidence>
<dbReference type="SUPFAM" id="SSF52402">
    <property type="entry name" value="Adenine nucleotide alpha hydrolases-like"/>
    <property type="match status" value="2"/>
</dbReference>
<name>A0A4Y6Q0L0_PERCE</name>
<evidence type="ECO:0000313" key="4">
    <source>
        <dbReference type="Proteomes" id="UP000315995"/>
    </source>
</evidence>
<dbReference type="Gene3D" id="3.40.50.12370">
    <property type="match status" value="1"/>
</dbReference>
<organism evidence="3 4">
    <name type="scientific">Persicimonas caeni</name>
    <dbReference type="NCBI Taxonomy" id="2292766"/>
    <lineage>
        <taxon>Bacteria</taxon>
        <taxon>Deltaproteobacteria</taxon>
        <taxon>Bradymonadales</taxon>
        <taxon>Bradymonadaceae</taxon>
        <taxon>Persicimonas</taxon>
    </lineage>
</organism>
<feature type="domain" description="UspA" evidence="2">
    <location>
        <begin position="12"/>
        <end position="140"/>
    </location>
</feature>
<dbReference type="Proteomes" id="UP000315995">
    <property type="component" value="Chromosome"/>
</dbReference>
<dbReference type="PANTHER" id="PTHR46268:SF6">
    <property type="entry name" value="UNIVERSAL STRESS PROTEIN UP12"/>
    <property type="match status" value="1"/>
</dbReference>
<accession>A0A5B8YEP5</accession>
<evidence type="ECO:0000313" key="3">
    <source>
        <dbReference type="EMBL" id="QDG53535.1"/>
    </source>
</evidence>
<dbReference type="RefSeq" id="WP_141199989.1">
    <property type="nucleotide sequence ID" value="NZ_CP041186.1"/>
</dbReference>
<dbReference type="AlphaFoldDB" id="A0A4Y6Q0L0"/>
<proteinExistence type="inferred from homology"/>
<dbReference type="InterPro" id="IPR006015">
    <property type="entry name" value="Universal_stress_UspA"/>
</dbReference>
<dbReference type="EMBL" id="CP041186">
    <property type="protein sequence ID" value="QDG53535.1"/>
    <property type="molecule type" value="Genomic_DNA"/>
</dbReference>
<dbReference type="CDD" id="cd00293">
    <property type="entry name" value="USP-like"/>
    <property type="match status" value="2"/>
</dbReference>